<evidence type="ECO:0000313" key="4">
    <source>
        <dbReference type="EMBL" id="PSK82472.1"/>
    </source>
</evidence>
<dbReference type="RefSeq" id="WP_106542676.1">
    <property type="nucleotide sequence ID" value="NZ_BLAU01000001.1"/>
</dbReference>
<gene>
    <name evidence="4" type="ORF">CLV93_106220</name>
    <name evidence="3" type="ORF">JCM18694_30300</name>
</gene>
<evidence type="ECO:0000259" key="2">
    <source>
        <dbReference type="Pfam" id="PF03724"/>
    </source>
</evidence>
<dbReference type="InterPro" id="IPR038670">
    <property type="entry name" value="HslJ-like_sf"/>
</dbReference>
<dbReference type="InterPro" id="IPR005184">
    <property type="entry name" value="DUF306_Meta_HslJ"/>
</dbReference>
<name>A0A2P8CC41_9BACT</name>
<dbReference type="OrthoDB" id="880459at2"/>
<evidence type="ECO:0000313" key="3">
    <source>
        <dbReference type="EMBL" id="GET22784.1"/>
    </source>
</evidence>
<dbReference type="Gene3D" id="2.40.128.270">
    <property type="match status" value="1"/>
</dbReference>
<dbReference type="PANTHER" id="PTHR35535">
    <property type="entry name" value="HEAT SHOCK PROTEIN HSLJ"/>
    <property type="match status" value="1"/>
</dbReference>
<comment type="caution">
    <text evidence="4">The sequence shown here is derived from an EMBL/GenBank/DDBJ whole genome shotgun (WGS) entry which is preliminary data.</text>
</comment>
<reference evidence="3 6" key="2">
    <citation type="submission" date="2019-10" db="EMBL/GenBank/DDBJ databases">
        <title>Prolixibacter strains distinguished by the presence of nitrate reductase genes were adept at nitrate-dependent anaerobic corrosion of metallic iron and carbon steel.</title>
        <authorList>
            <person name="Iino T."/>
            <person name="Shono N."/>
            <person name="Ito K."/>
            <person name="Nakamura R."/>
            <person name="Sueoka K."/>
            <person name="Harayama S."/>
            <person name="Ohkuma M."/>
        </authorList>
    </citation>
    <scope>NUCLEOTIDE SEQUENCE [LARGE SCALE GENOMIC DNA]</scope>
    <source>
        <strain evidence="3 6">MIC1-1</strain>
    </source>
</reference>
<reference evidence="4 5" key="1">
    <citation type="submission" date="2018-03" db="EMBL/GenBank/DDBJ databases">
        <title>Genomic Encyclopedia of Archaeal and Bacterial Type Strains, Phase II (KMG-II): from individual species to whole genera.</title>
        <authorList>
            <person name="Goeker M."/>
        </authorList>
    </citation>
    <scope>NUCLEOTIDE SEQUENCE [LARGE SCALE GENOMIC DNA]</scope>
    <source>
        <strain evidence="4 5">DSM 27267</strain>
    </source>
</reference>
<evidence type="ECO:0000313" key="6">
    <source>
        <dbReference type="Proteomes" id="UP000396862"/>
    </source>
</evidence>
<keyword evidence="4" id="KW-0346">Stress response</keyword>
<organism evidence="4 5">
    <name type="scientific">Prolixibacter denitrificans</name>
    <dbReference type="NCBI Taxonomy" id="1541063"/>
    <lineage>
        <taxon>Bacteria</taxon>
        <taxon>Pseudomonadati</taxon>
        <taxon>Bacteroidota</taxon>
        <taxon>Bacteroidia</taxon>
        <taxon>Marinilabiliales</taxon>
        <taxon>Prolixibacteraceae</taxon>
        <taxon>Prolixibacter</taxon>
    </lineage>
</organism>
<dbReference type="Proteomes" id="UP000396862">
    <property type="component" value="Unassembled WGS sequence"/>
</dbReference>
<accession>A0A2P8CC41</accession>
<dbReference type="EMBL" id="BLAU01000001">
    <property type="protein sequence ID" value="GET22784.1"/>
    <property type="molecule type" value="Genomic_DNA"/>
</dbReference>
<dbReference type="Pfam" id="PF03724">
    <property type="entry name" value="META"/>
    <property type="match status" value="1"/>
</dbReference>
<evidence type="ECO:0000256" key="1">
    <source>
        <dbReference type="SAM" id="MobiDB-lite"/>
    </source>
</evidence>
<sequence>MKRMMKSLSLIIFLGVLTFGVGEMNQAKAQQKNDRKSLKETTQAGQKENALEEKWELTEMDGEAVEEIFPHNHPTIEFKVKENQVAGFAGCNQFRGQLVLDESYIKIVGVVATKKACPLLDEEEEFLAILQEVDQYQLSEKELSLWSNGQLLLKFKKAD</sequence>
<dbReference type="AlphaFoldDB" id="A0A2P8CC41"/>
<dbReference type="Proteomes" id="UP000240621">
    <property type="component" value="Unassembled WGS sequence"/>
</dbReference>
<protein>
    <submittedName>
        <fullName evidence="4">Heat shock protein HslJ</fullName>
    </submittedName>
</protein>
<dbReference type="EMBL" id="PYGC01000006">
    <property type="protein sequence ID" value="PSK82472.1"/>
    <property type="molecule type" value="Genomic_DNA"/>
</dbReference>
<proteinExistence type="predicted"/>
<keyword evidence="6" id="KW-1185">Reference proteome</keyword>
<evidence type="ECO:0000313" key="5">
    <source>
        <dbReference type="Proteomes" id="UP000240621"/>
    </source>
</evidence>
<feature type="region of interest" description="Disordered" evidence="1">
    <location>
        <begin position="30"/>
        <end position="50"/>
    </location>
</feature>
<feature type="domain" description="DUF306" evidence="2">
    <location>
        <begin position="51"/>
        <end position="155"/>
    </location>
</feature>
<dbReference type="InterPro" id="IPR053147">
    <property type="entry name" value="Hsp_HslJ-like"/>
</dbReference>
<dbReference type="PANTHER" id="PTHR35535:SF1">
    <property type="entry name" value="HEAT SHOCK PROTEIN HSLJ"/>
    <property type="match status" value="1"/>
</dbReference>